<dbReference type="SUPFAM" id="SSF55874">
    <property type="entry name" value="ATPase domain of HSP90 chaperone/DNA topoisomerase II/histidine kinase"/>
    <property type="match status" value="1"/>
</dbReference>
<proteinExistence type="predicted"/>
<dbReference type="InterPro" id="IPR036890">
    <property type="entry name" value="HATPase_C_sf"/>
</dbReference>
<dbReference type="PROSITE" id="PS50109">
    <property type="entry name" value="HIS_KIN"/>
    <property type="match status" value="1"/>
</dbReference>
<dbReference type="GO" id="GO:0000155">
    <property type="term" value="F:phosphorelay sensor kinase activity"/>
    <property type="evidence" value="ECO:0007669"/>
    <property type="project" value="InterPro"/>
</dbReference>
<dbReference type="Gene3D" id="1.10.287.130">
    <property type="match status" value="1"/>
</dbReference>
<dbReference type="EMBL" id="MWQY01000010">
    <property type="protein sequence ID" value="ORC35049.1"/>
    <property type="molecule type" value="Genomic_DNA"/>
</dbReference>
<dbReference type="Pfam" id="PF17149">
    <property type="entry name" value="CHASE5"/>
    <property type="match status" value="1"/>
</dbReference>
<comment type="catalytic activity">
    <reaction evidence="1">
        <text>ATP + protein L-histidine = ADP + protein N-phospho-L-histidine.</text>
        <dbReference type="EC" id="2.7.13.3"/>
    </reaction>
</comment>
<keyword evidence="8" id="KW-0902">Two-component regulatory system</keyword>
<dbReference type="CDD" id="cd00082">
    <property type="entry name" value="HisKA"/>
    <property type="match status" value="1"/>
</dbReference>
<evidence type="ECO:0000256" key="9">
    <source>
        <dbReference type="SAM" id="Phobius"/>
    </source>
</evidence>
<evidence type="ECO:0000256" key="7">
    <source>
        <dbReference type="ARBA" id="ARBA00022840"/>
    </source>
</evidence>
<gene>
    <name evidence="11" type="ORF">B4O97_09940</name>
</gene>
<evidence type="ECO:0000256" key="1">
    <source>
        <dbReference type="ARBA" id="ARBA00000085"/>
    </source>
</evidence>
<comment type="caution">
    <text evidence="11">The sequence shown here is derived from an EMBL/GenBank/DDBJ whole genome shotgun (WGS) entry which is preliminary data.</text>
</comment>
<dbReference type="SMART" id="SM00388">
    <property type="entry name" value="HisKA"/>
    <property type="match status" value="1"/>
</dbReference>
<dbReference type="AlphaFoldDB" id="A0A1Y1RXK1"/>
<dbReference type="RefSeq" id="WP_083050492.1">
    <property type="nucleotide sequence ID" value="NZ_MWQY01000010.1"/>
</dbReference>
<evidence type="ECO:0000259" key="10">
    <source>
        <dbReference type="PROSITE" id="PS50109"/>
    </source>
</evidence>
<keyword evidence="3" id="KW-0597">Phosphoprotein</keyword>
<protein>
    <recommendedName>
        <fullName evidence="2">histidine kinase</fullName>
        <ecNumber evidence="2">2.7.13.3</ecNumber>
    </recommendedName>
</protein>
<evidence type="ECO:0000256" key="8">
    <source>
        <dbReference type="ARBA" id="ARBA00023012"/>
    </source>
</evidence>
<evidence type="ECO:0000256" key="5">
    <source>
        <dbReference type="ARBA" id="ARBA00022741"/>
    </source>
</evidence>
<keyword evidence="7" id="KW-0067">ATP-binding</keyword>
<dbReference type="PANTHER" id="PTHR42878:SF7">
    <property type="entry name" value="SENSOR HISTIDINE KINASE GLRK"/>
    <property type="match status" value="1"/>
</dbReference>
<evidence type="ECO:0000256" key="2">
    <source>
        <dbReference type="ARBA" id="ARBA00012438"/>
    </source>
</evidence>
<dbReference type="GO" id="GO:0005524">
    <property type="term" value="F:ATP binding"/>
    <property type="evidence" value="ECO:0007669"/>
    <property type="project" value="UniProtKB-KW"/>
</dbReference>
<name>A0A1Y1RXK1_9SPIO</name>
<dbReference type="PRINTS" id="PR00344">
    <property type="entry name" value="BCTRLSENSOR"/>
</dbReference>
<feature type="domain" description="Histidine kinase" evidence="10">
    <location>
        <begin position="249"/>
        <end position="467"/>
    </location>
</feature>
<dbReference type="Proteomes" id="UP000192343">
    <property type="component" value="Unassembled WGS sequence"/>
</dbReference>
<dbReference type="EC" id="2.7.13.3" evidence="2"/>
<keyword evidence="4" id="KW-0808">Transferase</keyword>
<dbReference type="PANTHER" id="PTHR42878">
    <property type="entry name" value="TWO-COMPONENT HISTIDINE KINASE"/>
    <property type="match status" value="1"/>
</dbReference>
<evidence type="ECO:0000313" key="12">
    <source>
        <dbReference type="Proteomes" id="UP000192343"/>
    </source>
</evidence>
<keyword evidence="9" id="KW-0472">Membrane</keyword>
<evidence type="ECO:0000256" key="4">
    <source>
        <dbReference type="ARBA" id="ARBA00022679"/>
    </source>
</evidence>
<dbReference type="InterPro" id="IPR004358">
    <property type="entry name" value="Sig_transdc_His_kin-like_C"/>
</dbReference>
<evidence type="ECO:0000256" key="3">
    <source>
        <dbReference type="ARBA" id="ARBA00022553"/>
    </source>
</evidence>
<evidence type="ECO:0000313" key="11">
    <source>
        <dbReference type="EMBL" id="ORC35049.1"/>
    </source>
</evidence>
<dbReference type="InterPro" id="IPR005467">
    <property type="entry name" value="His_kinase_dom"/>
</dbReference>
<evidence type="ECO:0000256" key="6">
    <source>
        <dbReference type="ARBA" id="ARBA00022777"/>
    </source>
</evidence>
<feature type="transmembrane region" description="Helical" evidence="9">
    <location>
        <begin position="148"/>
        <end position="173"/>
    </location>
</feature>
<sequence length="474" mass="54277">MKALQSKFTSLGYRFALYIFLVFLLIGILFSVVSMLASLDRQITRIEGYLNDILAESIPHITRDLWITDYSQVYHQLRLIQVFPYVERVEVHYIGSQIITVGDIQREHYRLRKYPLIYEYDEQNKELGVLTVFIDYKQMQEEILSARILEFTLHLLLVIVLAAAVAVLFRFMLGRHLVYMTSFIQQNTDAEQWSPLCLERRTIFNDELSLLTEAFNSFQKEKSSILEQKTDLSLRMEELARDKETFLSIISHDLRSPVSGFKNLTSLLVQDFERLDTKELRTMLIELEKAGSRVYDLLENLLEWSALERGKLVPRKDRLPACLLLQNAFENMEHHARTKNITLNISCPEDCFIAGDERMTMVVLRNLISNAIKYTPVGGSVHGEISKVDSMVRFVVSDTGTGMEPETAAKLFDRRQKISSVGTEGEKGAGIGTVLAADFIALQQGKIWARSEPGNGTRVCFTLREWKNGEPASP</sequence>
<dbReference type="SMART" id="SM00387">
    <property type="entry name" value="HATPase_c"/>
    <property type="match status" value="1"/>
</dbReference>
<keyword evidence="9" id="KW-0812">Transmembrane</keyword>
<dbReference type="STRING" id="1963862.B4O97_09940"/>
<dbReference type="InterPro" id="IPR003661">
    <property type="entry name" value="HisK_dim/P_dom"/>
</dbReference>
<dbReference type="InterPro" id="IPR033414">
    <property type="entry name" value="Sensor_dom"/>
</dbReference>
<keyword evidence="6" id="KW-0418">Kinase</keyword>
<dbReference type="GO" id="GO:0030295">
    <property type="term" value="F:protein kinase activator activity"/>
    <property type="evidence" value="ECO:0007669"/>
    <property type="project" value="TreeGrafter"/>
</dbReference>
<dbReference type="SUPFAM" id="SSF47384">
    <property type="entry name" value="Homodimeric domain of signal transducing histidine kinase"/>
    <property type="match status" value="1"/>
</dbReference>
<keyword evidence="5" id="KW-0547">Nucleotide-binding</keyword>
<dbReference type="InterPro" id="IPR050351">
    <property type="entry name" value="BphY/WalK/GraS-like"/>
</dbReference>
<keyword evidence="9" id="KW-1133">Transmembrane helix</keyword>
<dbReference type="CDD" id="cd00075">
    <property type="entry name" value="HATPase"/>
    <property type="match status" value="1"/>
</dbReference>
<reference evidence="11 12" key="1">
    <citation type="submission" date="2017-03" db="EMBL/GenBank/DDBJ databases">
        <title>Draft Genome sequence of Marispirochaeta sp. strain JC444.</title>
        <authorList>
            <person name="Shivani Y."/>
            <person name="Subhash Y."/>
            <person name="Sasikala C."/>
            <person name="Ramana C."/>
        </authorList>
    </citation>
    <scope>NUCLEOTIDE SEQUENCE [LARGE SCALE GENOMIC DNA]</scope>
    <source>
        <strain evidence="11 12">JC444</strain>
    </source>
</reference>
<dbReference type="InterPro" id="IPR036097">
    <property type="entry name" value="HisK_dim/P_sf"/>
</dbReference>
<dbReference type="Gene3D" id="3.30.565.10">
    <property type="entry name" value="Histidine kinase-like ATPase, C-terminal domain"/>
    <property type="match status" value="1"/>
</dbReference>
<dbReference type="Pfam" id="PF00512">
    <property type="entry name" value="HisKA"/>
    <property type="match status" value="1"/>
</dbReference>
<dbReference type="GO" id="GO:0007234">
    <property type="term" value="P:osmosensory signaling via phosphorelay pathway"/>
    <property type="evidence" value="ECO:0007669"/>
    <property type="project" value="TreeGrafter"/>
</dbReference>
<accession>A0A1Y1RXK1</accession>
<keyword evidence="12" id="KW-1185">Reference proteome</keyword>
<dbReference type="GO" id="GO:0000156">
    <property type="term" value="F:phosphorelay response regulator activity"/>
    <property type="evidence" value="ECO:0007669"/>
    <property type="project" value="TreeGrafter"/>
</dbReference>
<dbReference type="Pfam" id="PF02518">
    <property type="entry name" value="HATPase_c"/>
    <property type="match status" value="1"/>
</dbReference>
<dbReference type="InterPro" id="IPR003594">
    <property type="entry name" value="HATPase_dom"/>
</dbReference>
<feature type="transmembrane region" description="Helical" evidence="9">
    <location>
        <begin position="15"/>
        <end position="37"/>
    </location>
</feature>
<dbReference type="OrthoDB" id="367227at2"/>
<organism evidence="11 12">
    <name type="scientific">Marispirochaeta aestuarii</name>
    <dbReference type="NCBI Taxonomy" id="1963862"/>
    <lineage>
        <taxon>Bacteria</taxon>
        <taxon>Pseudomonadati</taxon>
        <taxon>Spirochaetota</taxon>
        <taxon>Spirochaetia</taxon>
        <taxon>Spirochaetales</taxon>
        <taxon>Spirochaetaceae</taxon>
        <taxon>Marispirochaeta</taxon>
    </lineage>
</organism>